<evidence type="ECO:0000259" key="1">
    <source>
        <dbReference type="PROSITE" id="PS51832"/>
    </source>
</evidence>
<gene>
    <name evidence="2" type="ORF">A9D14_04565</name>
</gene>
<dbReference type="PANTHER" id="PTHR45228:SF5">
    <property type="entry name" value="CYCLIC DI-GMP PHOSPHODIESTERASE VC_1348-RELATED"/>
    <property type="match status" value="1"/>
</dbReference>
<dbReference type="InterPro" id="IPR003607">
    <property type="entry name" value="HD/PDEase_dom"/>
</dbReference>
<name>A0A1Z1FA22_9SPHN</name>
<dbReference type="SUPFAM" id="SSF109604">
    <property type="entry name" value="HD-domain/PDEase-like"/>
    <property type="match status" value="2"/>
</dbReference>
<reference evidence="2 3" key="1">
    <citation type="submission" date="2017-01" db="EMBL/GenBank/DDBJ databases">
        <title>Complete genome sequence of esterase-producing bacterium Croceicoccus marinus E4A9.</title>
        <authorList>
            <person name="Wu Y.-H."/>
            <person name="Cheng H."/>
            <person name="Xu L."/>
            <person name="Huo Y.-Y."/>
            <person name="Wang C.-S."/>
            <person name="Xu X.-W."/>
        </authorList>
    </citation>
    <scope>NUCLEOTIDE SEQUENCE [LARGE SCALE GENOMIC DNA]</scope>
    <source>
        <strain evidence="2 3">E4A9</strain>
    </source>
</reference>
<evidence type="ECO:0000313" key="3">
    <source>
        <dbReference type="Proteomes" id="UP000195807"/>
    </source>
</evidence>
<feature type="domain" description="HD-GYP" evidence="1">
    <location>
        <begin position="269"/>
        <end position="460"/>
    </location>
</feature>
<dbReference type="Pfam" id="PF13487">
    <property type="entry name" value="HD_5"/>
    <property type="match status" value="2"/>
</dbReference>
<dbReference type="EMBL" id="CP019602">
    <property type="protein sequence ID" value="ARU15585.1"/>
    <property type="molecule type" value="Genomic_DNA"/>
</dbReference>
<organism evidence="2 3">
    <name type="scientific">Croceicoccus marinus</name>
    <dbReference type="NCBI Taxonomy" id="450378"/>
    <lineage>
        <taxon>Bacteria</taxon>
        <taxon>Pseudomonadati</taxon>
        <taxon>Pseudomonadota</taxon>
        <taxon>Alphaproteobacteria</taxon>
        <taxon>Sphingomonadales</taxon>
        <taxon>Erythrobacteraceae</taxon>
        <taxon>Croceicoccus</taxon>
    </lineage>
</organism>
<dbReference type="SMART" id="SM00471">
    <property type="entry name" value="HDc"/>
    <property type="match status" value="1"/>
</dbReference>
<dbReference type="CDD" id="cd00077">
    <property type="entry name" value="HDc"/>
    <property type="match status" value="1"/>
</dbReference>
<dbReference type="Gene3D" id="1.10.3210.10">
    <property type="entry name" value="Hypothetical protein af1432"/>
    <property type="match status" value="3"/>
</dbReference>
<keyword evidence="3" id="KW-1185">Reference proteome</keyword>
<dbReference type="STRING" id="450378.GCA_001661675_00915"/>
<dbReference type="InterPro" id="IPR052020">
    <property type="entry name" value="Cyclic_di-GMP/3'3'-cGAMP_PDE"/>
</dbReference>
<proteinExistence type="predicted"/>
<protein>
    <submittedName>
        <fullName evidence="2">Metal-dependent phosphohydrolase</fullName>
    </submittedName>
</protein>
<dbReference type="Proteomes" id="UP000195807">
    <property type="component" value="Chromosome"/>
</dbReference>
<keyword evidence="2" id="KW-0378">Hydrolase</keyword>
<dbReference type="KEGG" id="cman:A9D14_04565"/>
<dbReference type="InterPro" id="IPR006675">
    <property type="entry name" value="HDIG_dom"/>
</dbReference>
<dbReference type="InterPro" id="IPR037522">
    <property type="entry name" value="HD_GYP_dom"/>
</dbReference>
<dbReference type="PROSITE" id="PS51832">
    <property type="entry name" value="HD_GYP"/>
    <property type="match status" value="1"/>
</dbReference>
<sequence length="460" mass="49777">MAHLRDLAQPLVSDARTSLPELMGAFSFALDLTEGQPEGHSLRACWIAMQTAMRLGAGAQDLRTIYYTAMLKDLGCSSNAARVAEVYLTDDRSFKHDFKLVGDGIGPALRFVFARTGRGTTIWRRGAAILNILRNGPRIVDDMIGARCTRGAEIARLLRFPEDVAQGIYSLDEHWDGSGRPAGLKEREVPLASRMALLGQIADVFLSSAGPDAARAEVARLSGSWLDPALCDAFLAVSGDSAFWEQLGDPALHDAVVSLLPEESVLLVDDQFLDDITAAFGQVIDAKSPFTSGHSQRVGDYAAIVGKAMGLDDAQLRSLRRAAMLHDVGKLGVSSQILEKPGKLEDDEWTLMRGHAERTAEILGRIAPMRDMADIAASHHERLDGRGYPLGLDESQLAIEARIITVCDFFDALTADRPYRAALSVDEAFAIMEKEAGKAIDPACLAILRQADIRIGLPAA</sequence>
<dbReference type="AlphaFoldDB" id="A0A1Z1FA22"/>
<accession>A0A1Z1FA22</accession>
<dbReference type="GO" id="GO:0008081">
    <property type="term" value="F:phosphoric diester hydrolase activity"/>
    <property type="evidence" value="ECO:0007669"/>
    <property type="project" value="UniProtKB-ARBA"/>
</dbReference>
<dbReference type="NCBIfam" id="TIGR00277">
    <property type="entry name" value="HDIG"/>
    <property type="match status" value="1"/>
</dbReference>
<dbReference type="OrthoDB" id="9802066at2"/>
<evidence type="ECO:0000313" key="2">
    <source>
        <dbReference type="EMBL" id="ARU15585.1"/>
    </source>
</evidence>
<dbReference type="PANTHER" id="PTHR45228">
    <property type="entry name" value="CYCLIC DI-GMP PHOSPHODIESTERASE TM_0186-RELATED"/>
    <property type="match status" value="1"/>
</dbReference>
<dbReference type="RefSeq" id="WP_066843314.1">
    <property type="nucleotide sequence ID" value="NZ_CP019602.1"/>
</dbReference>